<evidence type="ECO:0000256" key="1">
    <source>
        <dbReference type="ARBA" id="ARBA00004651"/>
    </source>
</evidence>
<dbReference type="InterPro" id="IPR002549">
    <property type="entry name" value="AI-2E-like"/>
</dbReference>
<dbReference type="GO" id="GO:0005886">
    <property type="term" value="C:plasma membrane"/>
    <property type="evidence" value="ECO:0007669"/>
    <property type="project" value="UniProtKB-SubCell"/>
</dbReference>
<feature type="transmembrane region" description="Helical" evidence="8">
    <location>
        <begin position="37"/>
        <end position="56"/>
    </location>
</feature>
<evidence type="ECO:0000256" key="7">
    <source>
        <dbReference type="ARBA" id="ARBA00023136"/>
    </source>
</evidence>
<gene>
    <name evidence="9" type="ORF">SAMN05444401_1294</name>
</gene>
<evidence type="ECO:0000256" key="2">
    <source>
        <dbReference type="ARBA" id="ARBA00009773"/>
    </source>
</evidence>
<dbReference type="STRING" id="1121298.SAMN05444401_1294"/>
<dbReference type="RefSeq" id="WP_073004734.1">
    <property type="nucleotide sequence ID" value="NZ_FQZO01000001.1"/>
</dbReference>
<reference evidence="9 10" key="1">
    <citation type="submission" date="2016-11" db="EMBL/GenBank/DDBJ databases">
        <authorList>
            <person name="Jaros S."/>
            <person name="Januszkiewicz K."/>
            <person name="Wedrychowicz H."/>
        </authorList>
    </citation>
    <scope>NUCLEOTIDE SEQUENCE [LARGE SCALE GENOMIC DNA]</scope>
    <source>
        <strain evidence="9 10">DSM 21864</strain>
    </source>
</reference>
<sequence length="344" mass="38950">MNKYTKNILKRLSGSIFVFILLLLFLILYYKSKIFKEIFLVVFSSYVLAYILKPIHLWLMKKGFNKKVAAGLLLISIIGLFSLIIIYLIPSLFRESLDIDTVITEGEKVISKLTTMFNLDKLKIFNLSHDTIYDYLNLIIINISQNIVNILIKVGESFISLAVIPIITYYLISEGDFLNSKLLLILPTKQRQMFKNVAADIDKLLSRYIVSQLILCLIIGILTFLSLIILKVDFPIWLSILNAIMNIIPYFGPMFGAIPAVFIALLHSTEKAIWTAILLAIIQQIEGDIISPKIIGDSISIHPIMIILLLLLGEKIAGFIGMVLAVPVAVIIKVIYEDINYHLF</sequence>
<feature type="transmembrane region" description="Helical" evidence="8">
    <location>
        <begin position="150"/>
        <end position="172"/>
    </location>
</feature>
<evidence type="ECO:0000256" key="5">
    <source>
        <dbReference type="ARBA" id="ARBA00022692"/>
    </source>
</evidence>
<evidence type="ECO:0000313" key="10">
    <source>
        <dbReference type="Proteomes" id="UP000184080"/>
    </source>
</evidence>
<feature type="transmembrane region" description="Helical" evidence="8">
    <location>
        <begin position="12"/>
        <end position="30"/>
    </location>
</feature>
<dbReference type="PANTHER" id="PTHR21716:SF53">
    <property type="entry name" value="PERMEASE PERM-RELATED"/>
    <property type="match status" value="1"/>
</dbReference>
<keyword evidence="5 8" id="KW-0812">Transmembrane</keyword>
<keyword evidence="10" id="KW-1185">Reference proteome</keyword>
<keyword evidence="6 8" id="KW-1133">Transmembrane helix</keyword>
<accession>A0A1M6CZV5</accession>
<dbReference type="AlphaFoldDB" id="A0A1M6CZV5"/>
<dbReference type="GO" id="GO:0055085">
    <property type="term" value="P:transmembrane transport"/>
    <property type="evidence" value="ECO:0007669"/>
    <property type="project" value="TreeGrafter"/>
</dbReference>
<evidence type="ECO:0000256" key="6">
    <source>
        <dbReference type="ARBA" id="ARBA00022989"/>
    </source>
</evidence>
<keyword evidence="3" id="KW-0813">Transport</keyword>
<comment type="subcellular location">
    <subcellularLocation>
        <location evidence="1">Cell membrane</location>
        <topology evidence="1">Multi-pass membrane protein</topology>
    </subcellularLocation>
</comment>
<organism evidence="9 10">
    <name type="scientific">Clostridium amylolyticum</name>
    <dbReference type="NCBI Taxonomy" id="1121298"/>
    <lineage>
        <taxon>Bacteria</taxon>
        <taxon>Bacillati</taxon>
        <taxon>Bacillota</taxon>
        <taxon>Clostridia</taxon>
        <taxon>Eubacteriales</taxon>
        <taxon>Clostridiaceae</taxon>
        <taxon>Clostridium</taxon>
    </lineage>
</organism>
<keyword evidence="7 8" id="KW-0472">Membrane</keyword>
<protein>
    <submittedName>
        <fullName evidence="9">Predicted PurR-regulated permease PerM</fullName>
    </submittedName>
</protein>
<evidence type="ECO:0000256" key="8">
    <source>
        <dbReference type="SAM" id="Phobius"/>
    </source>
</evidence>
<name>A0A1M6CZV5_9CLOT</name>
<comment type="similarity">
    <text evidence="2">Belongs to the autoinducer-2 exporter (AI-2E) (TC 2.A.86) family.</text>
</comment>
<feature type="transmembrane region" description="Helical" evidence="8">
    <location>
        <begin position="68"/>
        <end position="89"/>
    </location>
</feature>
<dbReference type="PANTHER" id="PTHR21716">
    <property type="entry name" value="TRANSMEMBRANE PROTEIN"/>
    <property type="match status" value="1"/>
</dbReference>
<dbReference type="Pfam" id="PF01594">
    <property type="entry name" value="AI-2E_transport"/>
    <property type="match status" value="1"/>
</dbReference>
<evidence type="ECO:0000256" key="4">
    <source>
        <dbReference type="ARBA" id="ARBA00022475"/>
    </source>
</evidence>
<proteinExistence type="inferred from homology"/>
<evidence type="ECO:0000313" key="9">
    <source>
        <dbReference type="EMBL" id="SHI66552.1"/>
    </source>
</evidence>
<feature type="transmembrane region" description="Helical" evidence="8">
    <location>
        <begin position="209"/>
        <end position="229"/>
    </location>
</feature>
<keyword evidence="4" id="KW-1003">Cell membrane</keyword>
<dbReference type="Proteomes" id="UP000184080">
    <property type="component" value="Unassembled WGS sequence"/>
</dbReference>
<dbReference type="EMBL" id="FQZO01000001">
    <property type="protein sequence ID" value="SHI66552.1"/>
    <property type="molecule type" value="Genomic_DNA"/>
</dbReference>
<evidence type="ECO:0000256" key="3">
    <source>
        <dbReference type="ARBA" id="ARBA00022448"/>
    </source>
</evidence>